<dbReference type="Proteomes" id="UP000026960">
    <property type="component" value="Chromosome 7"/>
</dbReference>
<keyword evidence="2" id="KW-1185">Reference proteome</keyword>
<protein>
    <submittedName>
        <fullName evidence="1">Uncharacterized protein</fullName>
    </submittedName>
</protein>
<dbReference type="Gramene" id="OBART07G01130.1">
    <property type="protein sequence ID" value="OBART07G01130.1"/>
    <property type="gene ID" value="OBART07G01130"/>
</dbReference>
<evidence type="ECO:0000313" key="1">
    <source>
        <dbReference type="EnsemblPlants" id="OBART07G01130.1"/>
    </source>
</evidence>
<sequence length="138" mass="15727">MAWSYYLCLLRSIPGKMMLGRQWKPGCSCWSAMRKLQGPEKEEMLRTMREMEAKLDDEIAANLHAINAHTSSHQHGFFNRKLTAMGVPKGKFREEVVGEINIAAMFCVGFLLASSSTERIMDKYITPQRQSPAQETKN</sequence>
<dbReference type="AlphaFoldDB" id="A0A0D3GLK9"/>
<dbReference type="HOGENOM" id="CLU_154129_0_0_1"/>
<organism evidence="1">
    <name type="scientific">Oryza barthii</name>
    <dbReference type="NCBI Taxonomy" id="65489"/>
    <lineage>
        <taxon>Eukaryota</taxon>
        <taxon>Viridiplantae</taxon>
        <taxon>Streptophyta</taxon>
        <taxon>Embryophyta</taxon>
        <taxon>Tracheophyta</taxon>
        <taxon>Spermatophyta</taxon>
        <taxon>Magnoliopsida</taxon>
        <taxon>Liliopsida</taxon>
        <taxon>Poales</taxon>
        <taxon>Poaceae</taxon>
        <taxon>BOP clade</taxon>
        <taxon>Oryzoideae</taxon>
        <taxon>Oryzeae</taxon>
        <taxon>Oryzinae</taxon>
        <taxon>Oryza</taxon>
    </lineage>
</organism>
<dbReference type="PaxDb" id="65489-OBART07G01130.1"/>
<dbReference type="EnsemblPlants" id="OBART07G01130.1">
    <property type="protein sequence ID" value="OBART07G01130.1"/>
    <property type="gene ID" value="OBART07G01130"/>
</dbReference>
<proteinExistence type="predicted"/>
<reference evidence="1" key="2">
    <citation type="submission" date="2015-03" db="UniProtKB">
        <authorList>
            <consortium name="EnsemblPlants"/>
        </authorList>
    </citation>
    <scope>IDENTIFICATION</scope>
</reference>
<evidence type="ECO:0000313" key="2">
    <source>
        <dbReference type="Proteomes" id="UP000026960"/>
    </source>
</evidence>
<name>A0A0D3GLK9_9ORYZ</name>
<reference evidence="1" key="1">
    <citation type="journal article" date="2009" name="Rice">
        <title>De Novo Next Generation Sequencing of Plant Genomes.</title>
        <authorList>
            <person name="Rounsley S."/>
            <person name="Marri P.R."/>
            <person name="Yu Y."/>
            <person name="He R."/>
            <person name="Sisneros N."/>
            <person name="Goicoechea J.L."/>
            <person name="Lee S.J."/>
            <person name="Angelova A."/>
            <person name="Kudrna D."/>
            <person name="Luo M."/>
            <person name="Affourtit J."/>
            <person name="Desany B."/>
            <person name="Knight J."/>
            <person name="Niazi F."/>
            <person name="Egholm M."/>
            <person name="Wing R.A."/>
        </authorList>
    </citation>
    <scope>NUCLEOTIDE SEQUENCE [LARGE SCALE GENOMIC DNA]</scope>
    <source>
        <strain evidence="1">cv. IRGC 105608</strain>
    </source>
</reference>
<accession>A0A0D3GLK9</accession>